<accession>A0A1H2DT88</accession>
<reference evidence="2" key="1">
    <citation type="submission" date="2016-10" db="EMBL/GenBank/DDBJ databases">
        <authorList>
            <person name="Varghese N."/>
            <person name="Submissions S."/>
        </authorList>
    </citation>
    <scope>NUCLEOTIDE SEQUENCE [LARGE SCALE GENOMIC DNA]</scope>
    <source>
        <strain evidence="2">DSM 3384</strain>
    </source>
</reference>
<dbReference type="AlphaFoldDB" id="A0A1H2DT88"/>
<protein>
    <recommendedName>
        <fullName evidence="3">DNA repair photolyase</fullName>
    </recommendedName>
</protein>
<gene>
    <name evidence="1" type="ORF">SAMN04487931_102133</name>
</gene>
<dbReference type="RefSeq" id="WP_092230327.1">
    <property type="nucleotide sequence ID" value="NZ_FNLL01000002.1"/>
</dbReference>
<dbReference type="InterPro" id="IPR014998">
    <property type="entry name" value="DUF1848"/>
</dbReference>
<proteinExistence type="predicted"/>
<keyword evidence="2" id="KW-1185">Reference proteome</keyword>
<evidence type="ECO:0008006" key="3">
    <source>
        <dbReference type="Google" id="ProtNLM"/>
    </source>
</evidence>
<evidence type="ECO:0000313" key="2">
    <source>
        <dbReference type="Proteomes" id="UP000199608"/>
    </source>
</evidence>
<organism evidence="1 2">
    <name type="scientific">Desulfobacula phenolica</name>
    <dbReference type="NCBI Taxonomy" id="90732"/>
    <lineage>
        <taxon>Bacteria</taxon>
        <taxon>Pseudomonadati</taxon>
        <taxon>Thermodesulfobacteriota</taxon>
        <taxon>Desulfobacteria</taxon>
        <taxon>Desulfobacterales</taxon>
        <taxon>Desulfobacteraceae</taxon>
        <taxon>Desulfobacula</taxon>
    </lineage>
</organism>
<dbReference type="Pfam" id="PF08902">
    <property type="entry name" value="DUF1848"/>
    <property type="match status" value="1"/>
</dbReference>
<name>A0A1H2DT88_9BACT</name>
<evidence type="ECO:0000313" key="1">
    <source>
        <dbReference type="EMBL" id="SDT86014.1"/>
    </source>
</evidence>
<dbReference type="Proteomes" id="UP000199608">
    <property type="component" value="Unassembled WGS sequence"/>
</dbReference>
<dbReference type="EMBL" id="FNLL01000002">
    <property type="protein sequence ID" value="SDT86014.1"/>
    <property type="molecule type" value="Genomic_DNA"/>
</dbReference>
<sequence length="315" mass="36166">MTQNPHIILSASRRTDIPAFYTDWFMDRIKLGVFKTKNPYTKTIKAVEASKDTIHSIVFWSKNYDAFIKARAGEKLTRLGFNIYFNFTINSESSLLEPNIPPLNKRLEQLKELVCLFGPEKISWRFDPVCFYKTSDTGRVKNNLSNFPVIAKKASELGIQKCVTSFFDHYPKIKRRLKILSKINHPSVFFTDPAMDKKTQVIHRMEKLLAGTKVKLYLCCEKQVLSNFDTQTPDRQSAEIKSRVSANSCIDGNLLKTIFGGNPEFKRDYGQRSKQGCRCTKSIDVGLYDDHPCFHNCLFCYANPKIDTTLKTAIQ</sequence>